<reference evidence="1" key="1">
    <citation type="submission" date="2022-08" db="EMBL/GenBank/DDBJ databases">
        <authorList>
            <consortium name="DOE Joint Genome Institute"/>
            <person name="Min B."/>
            <person name="Riley R."/>
            <person name="Sierra-Patev S."/>
            <person name="Naranjo-Ortiz M."/>
            <person name="Looney B."/>
            <person name="Konkel Z."/>
            <person name="Slot J.C."/>
            <person name="Sakamoto Y."/>
            <person name="Steenwyk J.L."/>
            <person name="Rokas A."/>
            <person name="Carro J."/>
            <person name="Camarero S."/>
            <person name="Ferreira P."/>
            <person name="Molpeceres G."/>
            <person name="Ruiz-Duenas F.J."/>
            <person name="Serrano A."/>
            <person name="Henrissat B."/>
            <person name="Drula E."/>
            <person name="Hughes K.W."/>
            <person name="Mata J.L."/>
            <person name="Ishikawa N.K."/>
            <person name="Vargas-Isla R."/>
            <person name="Ushijima S."/>
            <person name="Smith C.A."/>
            <person name="Ahrendt S."/>
            <person name="Andreopoulos W."/>
            <person name="He G."/>
            <person name="Labutti K."/>
            <person name="Lipzen A."/>
            <person name="Ng V."/>
            <person name="Sandor L."/>
            <person name="Barry K."/>
            <person name="Martinez A.T."/>
            <person name="Xiao Y."/>
            <person name="Gibbons J.G."/>
            <person name="Terashima K."/>
            <person name="Hibbett D.S."/>
            <person name="Grigoriev I.V."/>
        </authorList>
    </citation>
    <scope>NUCLEOTIDE SEQUENCE</scope>
    <source>
        <strain evidence="1">TFB10291</strain>
    </source>
</reference>
<keyword evidence="2" id="KW-1185">Reference proteome</keyword>
<dbReference type="Proteomes" id="UP001163798">
    <property type="component" value="Unassembled WGS sequence"/>
</dbReference>
<sequence length="399" mass="43525">MANTFNFASLASSFIPPVAPSFTPSGSMSFTSSHPALPSTPLSHGISTSTTLMMANSLESGATPSPRTPSHALTTPGITQISSSFALASSCTSYLDHLPRSPTPPLNVPTFLIDANTVDQLAKDFGLNNRHRANLHAFIRISSADPPLTRTDMATHVYMLASGYAFEEEVLYQDDARLQGNSDFQAVFEDLKIRLEDKFDITVEQCGSHVALKMTNVFDLPGHKKQLQSVVKKITLSVQNTFCQDIRDSITGAETKSLKDFTFDAASKYKQGGPGEKTDPVLATHCSILRRIAFENKHLLGIEEDVDGNHFWGWIDLFFEKEIAKQRADLSGMGWKSYVEETLTWDTATFKDDVLEEPMGLGGQSMFMDTHSAPVVDTDGISGAHVVPGAQGSALFTFM</sequence>
<proteinExistence type="predicted"/>
<organism evidence="1 2">
    <name type="scientific">Lentinula aff. detonsa</name>
    <dbReference type="NCBI Taxonomy" id="2804958"/>
    <lineage>
        <taxon>Eukaryota</taxon>
        <taxon>Fungi</taxon>
        <taxon>Dikarya</taxon>
        <taxon>Basidiomycota</taxon>
        <taxon>Agaricomycotina</taxon>
        <taxon>Agaricomycetes</taxon>
        <taxon>Agaricomycetidae</taxon>
        <taxon>Agaricales</taxon>
        <taxon>Marasmiineae</taxon>
        <taxon>Omphalotaceae</taxon>
        <taxon>Lentinula</taxon>
    </lineage>
</organism>
<dbReference type="AlphaFoldDB" id="A0AA38KK97"/>
<evidence type="ECO:0000313" key="2">
    <source>
        <dbReference type="Proteomes" id="UP001163798"/>
    </source>
</evidence>
<dbReference type="EMBL" id="MU794101">
    <property type="protein sequence ID" value="KAJ3779879.1"/>
    <property type="molecule type" value="Genomic_DNA"/>
</dbReference>
<gene>
    <name evidence="1" type="ORF">GGU10DRAFT_381585</name>
</gene>
<comment type="caution">
    <text evidence="1">The sequence shown here is derived from an EMBL/GenBank/DDBJ whole genome shotgun (WGS) entry which is preliminary data.</text>
</comment>
<accession>A0AA38KK97</accession>
<evidence type="ECO:0000313" key="1">
    <source>
        <dbReference type="EMBL" id="KAJ3779879.1"/>
    </source>
</evidence>
<protein>
    <submittedName>
        <fullName evidence="1">Uncharacterized protein</fullName>
    </submittedName>
</protein>
<name>A0AA38KK97_9AGAR</name>